<feature type="compositionally biased region" description="Basic and acidic residues" evidence="1">
    <location>
        <begin position="268"/>
        <end position="289"/>
    </location>
</feature>
<organism evidence="3 4">
    <name type="scientific">Lepeophtheirus salmonis</name>
    <name type="common">Salmon louse</name>
    <name type="synonym">Caligus salmonis</name>
    <dbReference type="NCBI Taxonomy" id="72036"/>
    <lineage>
        <taxon>Eukaryota</taxon>
        <taxon>Metazoa</taxon>
        <taxon>Ecdysozoa</taxon>
        <taxon>Arthropoda</taxon>
        <taxon>Crustacea</taxon>
        <taxon>Multicrustacea</taxon>
        <taxon>Hexanauplia</taxon>
        <taxon>Copepoda</taxon>
        <taxon>Siphonostomatoida</taxon>
        <taxon>Caligidae</taxon>
        <taxon>Lepeophtheirus</taxon>
    </lineage>
</organism>
<evidence type="ECO:0000313" key="4">
    <source>
        <dbReference type="Proteomes" id="UP000675881"/>
    </source>
</evidence>
<keyword evidence="4" id="KW-1185">Reference proteome</keyword>
<evidence type="ECO:0000259" key="2">
    <source>
        <dbReference type="Pfam" id="PF14214"/>
    </source>
</evidence>
<evidence type="ECO:0000313" key="3">
    <source>
        <dbReference type="EMBL" id="CAF2829683.1"/>
    </source>
</evidence>
<dbReference type="Proteomes" id="UP000675881">
    <property type="component" value="Chromosome 13"/>
</dbReference>
<reference evidence="3" key="1">
    <citation type="submission" date="2021-02" db="EMBL/GenBank/DDBJ databases">
        <authorList>
            <person name="Bekaert M."/>
        </authorList>
    </citation>
    <scope>NUCLEOTIDE SEQUENCE</scope>
    <source>
        <strain evidence="3">IoA-00</strain>
    </source>
</reference>
<name>A0A7R8CID0_LEPSM</name>
<dbReference type="AlphaFoldDB" id="A0A7R8CID0"/>
<feature type="domain" description="Helitron helicase-like" evidence="2">
    <location>
        <begin position="54"/>
        <end position="125"/>
    </location>
</feature>
<dbReference type="EMBL" id="HG994592">
    <property type="protein sequence ID" value="CAF2829683.1"/>
    <property type="molecule type" value="Genomic_DNA"/>
</dbReference>
<dbReference type="InterPro" id="IPR025476">
    <property type="entry name" value="Helitron_helicase-like"/>
</dbReference>
<sequence length="598" mass="67890">MIIRADPTNGKAPSAYVRRYNAPPVPEVAVIITQSGNGQNDNESDRRDVVLQERCEQNRFNYIRHNQGKLRAELYSGIEDAINAEDVETCRVGRLILLTAFFIGSGRHMYKLYQNAISIVWEYGQTASDKPELGSRVFKLKLDVLMDYLKIRHVLGQALILNESDKTKTTEDYGKIVCAEIPDKEKYPELYETVSTCLMYGPCAVWKPHRLDLSPVIMTSLIKCLCIFYLISTALAAGGPRRLRLKDSRDPRSLLSTFPFNQRGSAPSHEHNHEGVHEEHHQEDEDARFGRQGAGDSLPLDIGSIAAAGERCIDKVVMVEETEYDDHIECHHSYSERCHTTYTTDFEPQQEEEYSVTTPLVCEGEGPEECKTVYESECETRYHEHDVQDDVVDCETIQEEKCEDVTQGYTTEQKCTKWPKQVCRTQKKNVKKYSPETECKKVPRQLCGPSGCVTQPGPEECFDKKETIIQEVPEENCNLEPQKSCKQVTKLVPNLKPATECVDVPKEVCARSRKNPRRVQKPVVKKWCYVPSAASGPFIKLGKPRLGMEIVVHSPQNPPKGGSQKAKVLEQRLTNQSYIVFLNGRTCIRNRKFLKPIS</sequence>
<gene>
    <name evidence="3" type="ORF">LSAA_4341</name>
</gene>
<proteinExistence type="predicted"/>
<feature type="region of interest" description="Disordered" evidence="1">
    <location>
        <begin position="256"/>
        <end position="293"/>
    </location>
</feature>
<evidence type="ECO:0000256" key="1">
    <source>
        <dbReference type="SAM" id="MobiDB-lite"/>
    </source>
</evidence>
<dbReference type="OrthoDB" id="6354959at2759"/>
<feature type="compositionally biased region" description="Polar residues" evidence="1">
    <location>
        <begin position="256"/>
        <end position="265"/>
    </location>
</feature>
<protein>
    <submittedName>
        <fullName evidence="3">(salmon louse) hypothetical protein</fullName>
    </submittedName>
</protein>
<dbReference type="Pfam" id="PF14214">
    <property type="entry name" value="Helitron_like_N"/>
    <property type="match status" value="1"/>
</dbReference>
<accession>A0A7R8CID0</accession>